<dbReference type="Pfam" id="PF10246">
    <property type="entry name" value="MRP-S35"/>
    <property type="match status" value="1"/>
</dbReference>
<dbReference type="PANTHER" id="PTHR13447">
    <property type="entry name" value="MITOCHONDRIAL 28S RIBOSOMAL PROTEIN S28"/>
    <property type="match status" value="1"/>
</dbReference>
<reference evidence="1" key="1">
    <citation type="submission" date="2025-08" db="UniProtKB">
        <authorList>
            <consortium name="Ensembl"/>
        </authorList>
    </citation>
    <scope>IDENTIFICATION</scope>
</reference>
<protein>
    <submittedName>
        <fullName evidence="1">Mitochondrial ribosomal protein S28</fullName>
    </submittedName>
</protein>
<evidence type="ECO:0000313" key="1">
    <source>
        <dbReference type="Ensembl" id="ENSGWIP00000033611.1"/>
    </source>
</evidence>
<proteinExistence type="predicted"/>
<dbReference type="Proteomes" id="UP000694680">
    <property type="component" value="Unassembled WGS sequence"/>
</dbReference>
<evidence type="ECO:0000313" key="2">
    <source>
        <dbReference type="Proteomes" id="UP000694680"/>
    </source>
</evidence>
<dbReference type="InterPro" id="IPR019375">
    <property type="entry name" value="Ribosomal_bS1m"/>
</dbReference>
<dbReference type="GO" id="GO:0005763">
    <property type="term" value="C:mitochondrial small ribosomal subunit"/>
    <property type="evidence" value="ECO:0007669"/>
    <property type="project" value="TreeGrafter"/>
</dbReference>
<sequence length="102" mass="11113">ICSPLVQMGPARDRVVLGRVFHTVGDELYVDFGGKFHCVVRRPVGGAELQRGSRVRIRLLDMELTSRFLGARTDTTLLEAEAVLLGPGDGRDGPEPGPSKNR</sequence>
<keyword evidence="2" id="KW-1185">Reference proteome</keyword>
<organism evidence="1 2">
    <name type="scientific">Gouania willdenowi</name>
    <name type="common">Blunt-snouted clingfish</name>
    <name type="synonym">Lepadogaster willdenowi</name>
    <dbReference type="NCBI Taxonomy" id="441366"/>
    <lineage>
        <taxon>Eukaryota</taxon>
        <taxon>Metazoa</taxon>
        <taxon>Chordata</taxon>
        <taxon>Craniata</taxon>
        <taxon>Vertebrata</taxon>
        <taxon>Euteleostomi</taxon>
        <taxon>Actinopterygii</taxon>
        <taxon>Neopterygii</taxon>
        <taxon>Teleostei</taxon>
        <taxon>Neoteleostei</taxon>
        <taxon>Acanthomorphata</taxon>
        <taxon>Ovalentaria</taxon>
        <taxon>Blenniimorphae</taxon>
        <taxon>Blenniiformes</taxon>
        <taxon>Gobiesocoidei</taxon>
        <taxon>Gobiesocidae</taxon>
        <taxon>Gobiesocinae</taxon>
        <taxon>Gouania</taxon>
    </lineage>
</organism>
<name>A0A8C5GRB0_GOUWI</name>
<dbReference type="PANTHER" id="PTHR13447:SF2">
    <property type="entry name" value="SMALL RIBOSOMAL SUBUNIT PROTEIN BS1M"/>
    <property type="match status" value="1"/>
</dbReference>
<dbReference type="Ensembl" id="ENSGWIT00000036603.1">
    <property type="protein sequence ID" value="ENSGWIP00000033611.1"/>
    <property type="gene ID" value="ENSGWIG00000017325.1"/>
</dbReference>
<accession>A0A8C5GRB0</accession>
<dbReference type="AlphaFoldDB" id="A0A8C5GRB0"/>
<reference evidence="1" key="2">
    <citation type="submission" date="2025-09" db="UniProtKB">
        <authorList>
            <consortium name="Ensembl"/>
        </authorList>
    </citation>
    <scope>IDENTIFICATION</scope>
</reference>